<accession>A0A0F8XH41</accession>
<keyword evidence="1" id="KW-0175">Coiled coil</keyword>
<dbReference type="InterPro" id="IPR027417">
    <property type="entry name" value="P-loop_NTPase"/>
</dbReference>
<proteinExistence type="predicted"/>
<feature type="coiled-coil region" evidence="1">
    <location>
        <begin position="162"/>
        <end position="244"/>
    </location>
</feature>
<dbReference type="Gene3D" id="3.40.50.300">
    <property type="entry name" value="P-loop containing nucleotide triphosphate hydrolases"/>
    <property type="match status" value="1"/>
</dbReference>
<feature type="non-terminal residue" evidence="2">
    <location>
        <position position="1"/>
    </location>
</feature>
<organism evidence="2">
    <name type="scientific">marine sediment metagenome</name>
    <dbReference type="NCBI Taxonomy" id="412755"/>
    <lineage>
        <taxon>unclassified sequences</taxon>
        <taxon>metagenomes</taxon>
        <taxon>ecological metagenomes</taxon>
    </lineage>
</organism>
<evidence type="ECO:0000256" key="1">
    <source>
        <dbReference type="SAM" id="Coils"/>
    </source>
</evidence>
<name>A0A0F8XH41_9ZZZZ</name>
<evidence type="ECO:0008006" key="3">
    <source>
        <dbReference type="Google" id="ProtNLM"/>
    </source>
</evidence>
<feature type="non-terminal residue" evidence="2">
    <location>
        <position position="376"/>
    </location>
</feature>
<dbReference type="AlphaFoldDB" id="A0A0F8XH41"/>
<reference evidence="2" key="1">
    <citation type="journal article" date="2015" name="Nature">
        <title>Complex archaea that bridge the gap between prokaryotes and eukaryotes.</title>
        <authorList>
            <person name="Spang A."/>
            <person name="Saw J.H."/>
            <person name="Jorgensen S.L."/>
            <person name="Zaremba-Niedzwiedzka K."/>
            <person name="Martijn J."/>
            <person name="Lind A.E."/>
            <person name="van Eijk R."/>
            <person name="Schleper C."/>
            <person name="Guy L."/>
            <person name="Ettema T.J."/>
        </authorList>
    </citation>
    <scope>NUCLEOTIDE SEQUENCE</scope>
</reference>
<gene>
    <name evidence="2" type="ORF">LCGC14_2943960</name>
</gene>
<dbReference type="EMBL" id="LAZR01059132">
    <property type="protein sequence ID" value="KKK68447.1"/>
    <property type="molecule type" value="Genomic_DNA"/>
</dbReference>
<dbReference type="PANTHER" id="PTHR41259">
    <property type="entry name" value="DOUBLE-STRAND BREAK REPAIR RAD50 ATPASE, PUTATIVE-RELATED"/>
    <property type="match status" value="1"/>
</dbReference>
<comment type="caution">
    <text evidence="2">The sequence shown here is derived from an EMBL/GenBank/DDBJ whole genome shotgun (WGS) entry which is preliminary data.</text>
</comment>
<evidence type="ECO:0000313" key="2">
    <source>
        <dbReference type="EMBL" id="KKK68447.1"/>
    </source>
</evidence>
<dbReference type="SUPFAM" id="SSF52540">
    <property type="entry name" value="P-loop containing nucleoside triphosphate hydrolases"/>
    <property type="match status" value="1"/>
</dbReference>
<sequence>IGHALAALVRRLIRLILRRQAAPAQEPASPPPPATTPAEAVLLLEKHRRFLTLRPALDNLARLQAEESRTAAALTAIDGQLQGLLTTAATPAHSDIQASIAAFLQACDLRQEYEAALAAEEQVAKRRRALLRGRSPQELERQHQQLVSNLQRLLAQHPNLEESESDQTLEELTARLDTLRQEREEAQLRHTQRRTEIDQAFAQHRSHPEIEEEIERWQREVSQLERARAAAQLAKDTIEEAVTEVYRDFAPRVNEFLSQGVEFVTQGHYNHAFVDPSTLQISLDVPEINRTIADPPVSHGTLALMYVLMRIGLAQHMSSIGEPVPLVLDDPFVDIDSQRLPRLLDFLARLSQERGIQILLFSKDDQILRWFEDSAL</sequence>
<dbReference type="PANTHER" id="PTHR41259:SF1">
    <property type="entry name" value="DOUBLE-STRAND BREAK REPAIR RAD50 ATPASE, PUTATIVE-RELATED"/>
    <property type="match status" value="1"/>
</dbReference>
<protein>
    <recommendedName>
        <fullName evidence="3">RecF/RecN/SMC N-terminal domain-containing protein</fullName>
    </recommendedName>
</protein>